<dbReference type="InterPro" id="IPR013785">
    <property type="entry name" value="Aldolase_TIM"/>
</dbReference>
<reference evidence="1 2" key="1">
    <citation type="journal article" date="2017" name="Genome Biol. Evol.">
        <title>Phytophthora megakarya and P. palmivora, closely related causal agents of cacao black pod rot, underwent increases in genome sizes and gene numbers by different mechanisms.</title>
        <authorList>
            <person name="Ali S.S."/>
            <person name="Shao J."/>
            <person name="Lary D.J."/>
            <person name="Kronmiller B."/>
            <person name="Shen D."/>
            <person name="Strem M.D."/>
            <person name="Amoako-Attah I."/>
            <person name="Akrofi A.Y."/>
            <person name="Begoude B.A."/>
            <person name="Ten Hoopen G.M."/>
            <person name="Coulibaly K."/>
            <person name="Kebe B.I."/>
            <person name="Melnick R.L."/>
            <person name="Guiltinan M.J."/>
            <person name="Tyler B.M."/>
            <person name="Meinhardt L.W."/>
            <person name="Bailey B.A."/>
        </authorList>
    </citation>
    <scope>NUCLEOTIDE SEQUENCE [LARGE SCALE GENOMIC DNA]</scope>
    <source>
        <strain evidence="2">sbr112.9</strain>
    </source>
</reference>
<name>A0A2P4X3K8_9STRA</name>
<evidence type="ECO:0000313" key="1">
    <source>
        <dbReference type="EMBL" id="POM60131.1"/>
    </source>
</evidence>
<dbReference type="Gene3D" id="3.20.20.70">
    <property type="entry name" value="Aldolase class I"/>
    <property type="match status" value="1"/>
</dbReference>
<protein>
    <submittedName>
        <fullName evidence="1">12-oxophytodienoate reductase</fullName>
    </submittedName>
</protein>
<keyword evidence="2" id="KW-1185">Reference proteome</keyword>
<proteinExistence type="predicted"/>
<evidence type="ECO:0000313" key="2">
    <source>
        <dbReference type="Proteomes" id="UP000237271"/>
    </source>
</evidence>
<sequence>MPSIADSATCTLTNPIRIDNSPRRNDFHLRLQVFHASGDNLELQNRIIFGSLLTRGRDNADGEERVMRWPDLLSRNKITGDVILCVLHVEGWKRVINQKGVMQKIWHGCDTKHSNFNMPRVHFALQNHHILSGDRGSLSVVTQDIRDHRHSTERTQIIDGVEIHAANCYPIDQFLQSTTN</sequence>
<accession>A0A2P4X3K8</accession>
<gene>
    <name evidence="1" type="ORF">PHPALM_31050</name>
</gene>
<comment type="caution">
    <text evidence="1">The sequence shown here is derived from an EMBL/GenBank/DDBJ whole genome shotgun (WGS) entry which is preliminary data.</text>
</comment>
<dbReference type="AlphaFoldDB" id="A0A2P4X3K8"/>
<organism evidence="1 2">
    <name type="scientific">Phytophthora palmivora</name>
    <dbReference type="NCBI Taxonomy" id="4796"/>
    <lineage>
        <taxon>Eukaryota</taxon>
        <taxon>Sar</taxon>
        <taxon>Stramenopiles</taxon>
        <taxon>Oomycota</taxon>
        <taxon>Peronosporomycetes</taxon>
        <taxon>Peronosporales</taxon>
        <taxon>Peronosporaceae</taxon>
        <taxon>Phytophthora</taxon>
    </lineage>
</organism>
<dbReference type="Proteomes" id="UP000237271">
    <property type="component" value="Unassembled WGS sequence"/>
</dbReference>
<dbReference type="SUPFAM" id="SSF51395">
    <property type="entry name" value="FMN-linked oxidoreductases"/>
    <property type="match status" value="1"/>
</dbReference>
<dbReference type="EMBL" id="NCKW01016932">
    <property type="protein sequence ID" value="POM60131.1"/>
    <property type="molecule type" value="Genomic_DNA"/>
</dbReference>